<proteinExistence type="predicted"/>
<accession>A0A3L7ZT37</accession>
<feature type="signal peptide" evidence="1">
    <location>
        <begin position="1"/>
        <end position="20"/>
    </location>
</feature>
<dbReference type="Proteomes" id="UP000310032">
    <property type="component" value="Unassembled WGS sequence"/>
</dbReference>
<reference evidence="4 6" key="2">
    <citation type="submission" date="2019-04" db="EMBL/GenBank/DDBJ databases">
        <title>Microbes associate with the intestines of laboratory mice.</title>
        <authorList>
            <person name="Navarre W."/>
            <person name="Wong E."/>
            <person name="Huang K."/>
            <person name="Tropini C."/>
            <person name="Ng K."/>
            <person name="Yu B."/>
        </authorList>
    </citation>
    <scope>NUCLEOTIDE SEQUENCE [LARGE SCALE GENOMIC DNA]</scope>
    <source>
        <strain evidence="4 6">NM39_I3</strain>
    </source>
</reference>
<organism evidence="3 5">
    <name type="scientific">Parabacteroides distasonis</name>
    <dbReference type="NCBI Taxonomy" id="823"/>
    <lineage>
        <taxon>Bacteria</taxon>
        <taxon>Pseudomonadati</taxon>
        <taxon>Bacteroidota</taxon>
        <taxon>Bacteroidia</taxon>
        <taxon>Bacteroidales</taxon>
        <taxon>Tannerellaceae</taxon>
        <taxon>Parabacteroides</taxon>
    </lineage>
</organism>
<dbReference type="SUPFAM" id="SSF56925">
    <property type="entry name" value="OMPA-like"/>
    <property type="match status" value="1"/>
</dbReference>
<evidence type="ECO:0000313" key="5">
    <source>
        <dbReference type="Proteomes" id="UP000278164"/>
    </source>
</evidence>
<gene>
    <name evidence="3" type="ORF">D7V78_06885</name>
    <name evidence="4" type="ORF">E5342_00935</name>
</gene>
<dbReference type="Proteomes" id="UP000278164">
    <property type="component" value="Unassembled WGS sequence"/>
</dbReference>
<feature type="chain" id="PRO_5033797030" evidence="1">
    <location>
        <begin position="21"/>
        <end position="233"/>
    </location>
</feature>
<dbReference type="InterPro" id="IPR011250">
    <property type="entry name" value="OMP/PagP_B-barrel"/>
</dbReference>
<protein>
    <submittedName>
        <fullName evidence="3">PorT family protein</fullName>
    </submittedName>
</protein>
<evidence type="ECO:0000313" key="6">
    <source>
        <dbReference type="Proteomes" id="UP000310032"/>
    </source>
</evidence>
<reference evidence="3 5" key="1">
    <citation type="submission" date="2018-09" db="EMBL/GenBank/DDBJ databases">
        <title>Murine metabolic-syndrome-specific gut microbial biobank.</title>
        <authorList>
            <person name="Liu C."/>
        </authorList>
    </citation>
    <scope>NUCLEOTIDE SEQUENCE [LARGE SCALE GENOMIC DNA]</scope>
    <source>
        <strain evidence="3 5">8-P5</strain>
    </source>
</reference>
<dbReference type="Pfam" id="PF13568">
    <property type="entry name" value="OMP_b-brl_2"/>
    <property type="match status" value="1"/>
</dbReference>
<sequence>MRRLLLILYVVSLVSMGAMAQKERVRNQPYADLKWLHLGFHVGIHSQDLLLTHTGSTANGETWFAEIPSYSPGFSVGVIGDMYMNPYFNLRFTPSIHFGDKKFKFREQATGEEFITNVRSSYLNFPLDVKYTALRLNNYRPYLIGGIYGAVDIGRKKGNPILLKSTDFGFEFGLGCDIYLPYFKLCPELKFCFGLVNLLEKDRPDLVDQVNIKYTDALSKATSRMVILTFNFE</sequence>
<keyword evidence="1" id="KW-0732">Signal</keyword>
<dbReference type="InterPro" id="IPR025665">
    <property type="entry name" value="Beta-barrel_OMP_2"/>
</dbReference>
<dbReference type="EMBL" id="SRYM01000002">
    <property type="protein sequence ID" value="TGY63575.1"/>
    <property type="molecule type" value="Genomic_DNA"/>
</dbReference>
<evidence type="ECO:0000313" key="3">
    <source>
        <dbReference type="EMBL" id="RLT74142.1"/>
    </source>
</evidence>
<evidence type="ECO:0000256" key="1">
    <source>
        <dbReference type="SAM" id="SignalP"/>
    </source>
</evidence>
<dbReference type="EMBL" id="RAYI01000010">
    <property type="protein sequence ID" value="RLT74142.1"/>
    <property type="molecule type" value="Genomic_DNA"/>
</dbReference>
<evidence type="ECO:0000259" key="2">
    <source>
        <dbReference type="Pfam" id="PF13568"/>
    </source>
</evidence>
<dbReference type="AlphaFoldDB" id="A0A3L7ZT37"/>
<dbReference type="OrthoDB" id="1467485at2"/>
<feature type="domain" description="Outer membrane protein beta-barrel" evidence="2">
    <location>
        <begin position="20"/>
        <end position="199"/>
    </location>
</feature>
<evidence type="ECO:0000313" key="4">
    <source>
        <dbReference type="EMBL" id="TGY63575.1"/>
    </source>
</evidence>
<dbReference type="RefSeq" id="WP_121735575.1">
    <property type="nucleotide sequence ID" value="NZ_QXXG01000008.1"/>
</dbReference>
<comment type="caution">
    <text evidence="3">The sequence shown here is derived from an EMBL/GenBank/DDBJ whole genome shotgun (WGS) entry which is preliminary data.</text>
</comment>
<name>A0A3L7ZT37_PARDI</name>